<evidence type="ECO:0000313" key="2">
    <source>
        <dbReference type="Proteomes" id="UP001500212"/>
    </source>
</evidence>
<accession>A0ABP8TNQ3</accession>
<protein>
    <recommendedName>
        <fullName evidence="3">Secreted protein</fullName>
    </recommendedName>
</protein>
<evidence type="ECO:0000313" key="1">
    <source>
        <dbReference type="EMBL" id="GAA4609103.1"/>
    </source>
</evidence>
<sequence>MRGHRVVLVLAVVLRLIAAEVVLQLAFAGGRLVITFEGLRCRPAAAEQAEQGTCDGILLRWWHAITR</sequence>
<dbReference type="Proteomes" id="UP001500212">
    <property type="component" value="Unassembled WGS sequence"/>
</dbReference>
<dbReference type="EMBL" id="BAABHJ010000008">
    <property type="protein sequence ID" value="GAA4609103.1"/>
    <property type="molecule type" value="Genomic_DNA"/>
</dbReference>
<organism evidence="1 2">
    <name type="scientific">Actinoallomurus liliacearum</name>
    <dbReference type="NCBI Taxonomy" id="1080073"/>
    <lineage>
        <taxon>Bacteria</taxon>
        <taxon>Bacillati</taxon>
        <taxon>Actinomycetota</taxon>
        <taxon>Actinomycetes</taxon>
        <taxon>Streptosporangiales</taxon>
        <taxon>Thermomonosporaceae</taxon>
        <taxon>Actinoallomurus</taxon>
    </lineage>
</organism>
<keyword evidence="2" id="KW-1185">Reference proteome</keyword>
<comment type="caution">
    <text evidence="1">The sequence shown here is derived from an EMBL/GenBank/DDBJ whole genome shotgun (WGS) entry which is preliminary data.</text>
</comment>
<name>A0ABP8TNQ3_9ACTN</name>
<gene>
    <name evidence="1" type="ORF">GCM10023195_36370</name>
</gene>
<proteinExistence type="predicted"/>
<evidence type="ECO:0008006" key="3">
    <source>
        <dbReference type="Google" id="ProtNLM"/>
    </source>
</evidence>
<reference evidence="2" key="1">
    <citation type="journal article" date="2019" name="Int. J. Syst. Evol. Microbiol.">
        <title>The Global Catalogue of Microorganisms (GCM) 10K type strain sequencing project: providing services to taxonomists for standard genome sequencing and annotation.</title>
        <authorList>
            <consortium name="The Broad Institute Genomics Platform"/>
            <consortium name="The Broad Institute Genome Sequencing Center for Infectious Disease"/>
            <person name="Wu L."/>
            <person name="Ma J."/>
        </authorList>
    </citation>
    <scope>NUCLEOTIDE SEQUENCE [LARGE SCALE GENOMIC DNA]</scope>
    <source>
        <strain evidence="2">JCM 17938</strain>
    </source>
</reference>